<dbReference type="AlphaFoldDB" id="A0A850R852"/>
<evidence type="ECO:0000313" key="7">
    <source>
        <dbReference type="Proteomes" id="UP000592294"/>
    </source>
</evidence>
<dbReference type="SUPFAM" id="SSF46785">
    <property type="entry name" value="Winged helix' DNA-binding domain"/>
    <property type="match status" value="1"/>
</dbReference>
<keyword evidence="1" id="KW-0805">Transcription regulation</keyword>
<keyword evidence="3" id="KW-0804">Transcription</keyword>
<sequence length="239" mass="26143">MIDELRRAPLLSRLEATQLQRVARHANRVKLNAEQLLFSQGDPATRFYLLLSGRMRLFRLSPEGAEKVIEIVSPGQTFAEALMFLNAPRYPVCSAALADSELIAIDAVDFAAMLRESVDTCFVLLGALSQRLRGLIGEIDDLTLHTATSRVARYLASHLPPGAQSLELDVRKAVLASRLSVQPETFSRVIKSLSEQGIIRMDGTLVSVLDQRALLEIAELTDALEPGPVSIGTLGSQRP</sequence>
<dbReference type="RefSeq" id="WP_176977600.1">
    <property type="nucleotide sequence ID" value="NZ_JABZEO010000013.1"/>
</dbReference>
<dbReference type="Pfam" id="PF13545">
    <property type="entry name" value="HTH_Crp_2"/>
    <property type="match status" value="1"/>
</dbReference>
<dbReference type="SMART" id="SM00100">
    <property type="entry name" value="cNMP"/>
    <property type="match status" value="1"/>
</dbReference>
<dbReference type="InterPro" id="IPR036390">
    <property type="entry name" value="WH_DNA-bd_sf"/>
</dbReference>
<evidence type="ECO:0000259" key="4">
    <source>
        <dbReference type="PROSITE" id="PS50042"/>
    </source>
</evidence>
<feature type="domain" description="HTH crp-type" evidence="5">
    <location>
        <begin position="145"/>
        <end position="212"/>
    </location>
</feature>
<accession>A0A850R852</accession>
<dbReference type="InterPro" id="IPR000595">
    <property type="entry name" value="cNMP-bd_dom"/>
</dbReference>
<dbReference type="PANTHER" id="PTHR24567">
    <property type="entry name" value="CRP FAMILY TRANSCRIPTIONAL REGULATORY PROTEIN"/>
    <property type="match status" value="1"/>
</dbReference>
<evidence type="ECO:0000256" key="2">
    <source>
        <dbReference type="ARBA" id="ARBA00023125"/>
    </source>
</evidence>
<evidence type="ECO:0000259" key="5">
    <source>
        <dbReference type="PROSITE" id="PS51063"/>
    </source>
</evidence>
<dbReference type="PANTHER" id="PTHR24567:SF68">
    <property type="entry name" value="DNA-BINDING TRANSCRIPTIONAL DUAL REGULATOR CRP"/>
    <property type="match status" value="1"/>
</dbReference>
<dbReference type="InterPro" id="IPR050397">
    <property type="entry name" value="Env_Response_Regulators"/>
</dbReference>
<dbReference type="Proteomes" id="UP000592294">
    <property type="component" value="Unassembled WGS sequence"/>
</dbReference>
<dbReference type="InterPro" id="IPR012318">
    <property type="entry name" value="HTH_CRP"/>
</dbReference>
<proteinExistence type="predicted"/>
<dbReference type="Gene3D" id="1.10.10.10">
    <property type="entry name" value="Winged helix-like DNA-binding domain superfamily/Winged helix DNA-binding domain"/>
    <property type="match status" value="1"/>
</dbReference>
<name>A0A850R852_9GAMM</name>
<gene>
    <name evidence="6" type="ORF">HW932_16520</name>
</gene>
<feature type="domain" description="Cyclic nucleotide-binding" evidence="4">
    <location>
        <begin position="10"/>
        <end position="114"/>
    </location>
</feature>
<protein>
    <submittedName>
        <fullName evidence="6">Crp/Fnr family transcriptional regulator</fullName>
    </submittedName>
</protein>
<dbReference type="GO" id="GO:0003700">
    <property type="term" value="F:DNA-binding transcription factor activity"/>
    <property type="evidence" value="ECO:0007669"/>
    <property type="project" value="TreeGrafter"/>
</dbReference>
<evidence type="ECO:0000313" key="6">
    <source>
        <dbReference type="EMBL" id="NVZ10869.1"/>
    </source>
</evidence>
<dbReference type="SMART" id="SM00419">
    <property type="entry name" value="HTH_CRP"/>
    <property type="match status" value="1"/>
</dbReference>
<dbReference type="GO" id="GO:0005829">
    <property type="term" value="C:cytosol"/>
    <property type="evidence" value="ECO:0007669"/>
    <property type="project" value="TreeGrafter"/>
</dbReference>
<dbReference type="InterPro" id="IPR018490">
    <property type="entry name" value="cNMP-bd_dom_sf"/>
</dbReference>
<keyword evidence="7" id="KW-1185">Reference proteome</keyword>
<dbReference type="PROSITE" id="PS50042">
    <property type="entry name" value="CNMP_BINDING_3"/>
    <property type="match status" value="1"/>
</dbReference>
<dbReference type="CDD" id="cd00038">
    <property type="entry name" value="CAP_ED"/>
    <property type="match status" value="1"/>
</dbReference>
<dbReference type="GO" id="GO:0003677">
    <property type="term" value="F:DNA binding"/>
    <property type="evidence" value="ECO:0007669"/>
    <property type="project" value="UniProtKB-KW"/>
</dbReference>
<dbReference type="PROSITE" id="PS51063">
    <property type="entry name" value="HTH_CRP_2"/>
    <property type="match status" value="1"/>
</dbReference>
<dbReference type="InterPro" id="IPR014710">
    <property type="entry name" value="RmlC-like_jellyroll"/>
</dbReference>
<evidence type="ECO:0000256" key="3">
    <source>
        <dbReference type="ARBA" id="ARBA00023163"/>
    </source>
</evidence>
<dbReference type="Pfam" id="PF00027">
    <property type="entry name" value="cNMP_binding"/>
    <property type="match status" value="1"/>
</dbReference>
<organism evidence="6 7">
    <name type="scientific">Allochromatium humboldtianum</name>
    <dbReference type="NCBI Taxonomy" id="504901"/>
    <lineage>
        <taxon>Bacteria</taxon>
        <taxon>Pseudomonadati</taxon>
        <taxon>Pseudomonadota</taxon>
        <taxon>Gammaproteobacteria</taxon>
        <taxon>Chromatiales</taxon>
        <taxon>Chromatiaceae</taxon>
        <taxon>Allochromatium</taxon>
    </lineage>
</organism>
<dbReference type="InterPro" id="IPR036388">
    <property type="entry name" value="WH-like_DNA-bd_sf"/>
</dbReference>
<keyword evidence="2" id="KW-0238">DNA-binding</keyword>
<dbReference type="EMBL" id="JABZEO010000013">
    <property type="protein sequence ID" value="NVZ10869.1"/>
    <property type="molecule type" value="Genomic_DNA"/>
</dbReference>
<dbReference type="Gene3D" id="2.60.120.10">
    <property type="entry name" value="Jelly Rolls"/>
    <property type="match status" value="1"/>
</dbReference>
<dbReference type="SUPFAM" id="SSF51206">
    <property type="entry name" value="cAMP-binding domain-like"/>
    <property type="match status" value="1"/>
</dbReference>
<comment type="caution">
    <text evidence="6">The sequence shown here is derived from an EMBL/GenBank/DDBJ whole genome shotgun (WGS) entry which is preliminary data.</text>
</comment>
<evidence type="ECO:0000256" key="1">
    <source>
        <dbReference type="ARBA" id="ARBA00023015"/>
    </source>
</evidence>
<reference evidence="6 7" key="1">
    <citation type="submission" date="2020-06" db="EMBL/GenBank/DDBJ databases">
        <title>Whole-genome sequence of Allochromatium humboldtianum DSM 21881, type strain.</title>
        <authorList>
            <person name="Kyndt J.A."/>
            <person name="Meyer T.E."/>
        </authorList>
    </citation>
    <scope>NUCLEOTIDE SEQUENCE [LARGE SCALE GENOMIC DNA]</scope>
    <source>
        <strain evidence="6 7">DSM 21881</strain>
    </source>
</reference>